<name>A0A0S2HWE8_9BACT</name>
<dbReference type="PATRIC" id="fig|1307839.3.peg.731"/>
<organism evidence="2 3">
    <name type="scientific">Salinivirga cyanobacteriivorans</name>
    <dbReference type="NCBI Taxonomy" id="1307839"/>
    <lineage>
        <taxon>Bacteria</taxon>
        <taxon>Pseudomonadati</taxon>
        <taxon>Bacteroidota</taxon>
        <taxon>Bacteroidia</taxon>
        <taxon>Bacteroidales</taxon>
        <taxon>Salinivirgaceae</taxon>
        <taxon>Salinivirga</taxon>
    </lineage>
</organism>
<feature type="domain" description="Secretion system C-terminal sorting" evidence="1">
    <location>
        <begin position="545"/>
        <end position="612"/>
    </location>
</feature>
<dbReference type="NCBIfam" id="TIGR04183">
    <property type="entry name" value="Por_Secre_tail"/>
    <property type="match status" value="1"/>
</dbReference>
<dbReference type="STRING" id="1307839.L21SP5_00686"/>
<reference evidence="2 3" key="1">
    <citation type="submission" date="2015-11" db="EMBL/GenBank/DDBJ databases">
        <title>Description and complete genome sequence of a novel strain predominating in hypersaline microbial mats and representing a new family of the Bacteriodetes phylum.</title>
        <authorList>
            <person name="Spring S."/>
            <person name="Bunk B."/>
            <person name="Sproer C."/>
            <person name="Klenk H.-P."/>
        </authorList>
    </citation>
    <scope>NUCLEOTIDE SEQUENCE [LARGE SCALE GENOMIC DNA]</scope>
    <source>
        <strain evidence="2 3">L21-Spi-D4</strain>
    </source>
</reference>
<dbReference type="OrthoDB" id="1013167at2"/>
<evidence type="ECO:0000313" key="2">
    <source>
        <dbReference type="EMBL" id="ALO14358.1"/>
    </source>
</evidence>
<dbReference type="Pfam" id="PF18962">
    <property type="entry name" value="Por_Secre_tail"/>
    <property type="match status" value="1"/>
</dbReference>
<accession>A0A0S2HWE8</accession>
<dbReference type="RefSeq" id="WP_057951912.1">
    <property type="nucleotide sequence ID" value="NZ_CP013118.1"/>
</dbReference>
<dbReference type="KEGG" id="blq:L21SP5_00686"/>
<dbReference type="EMBL" id="CP013118">
    <property type="protein sequence ID" value="ALO14358.1"/>
    <property type="molecule type" value="Genomic_DNA"/>
</dbReference>
<protein>
    <recommendedName>
        <fullName evidence="1">Secretion system C-terminal sorting domain-containing protein</fullName>
    </recommendedName>
</protein>
<gene>
    <name evidence="2" type="ORF">L21SP5_00686</name>
</gene>
<dbReference type="AlphaFoldDB" id="A0A0S2HWE8"/>
<dbReference type="InterPro" id="IPR026444">
    <property type="entry name" value="Secre_tail"/>
</dbReference>
<evidence type="ECO:0000313" key="3">
    <source>
        <dbReference type="Proteomes" id="UP000064893"/>
    </source>
</evidence>
<keyword evidence="3" id="KW-1185">Reference proteome</keyword>
<proteinExistence type="predicted"/>
<dbReference type="Proteomes" id="UP000064893">
    <property type="component" value="Chromosome"/>
</dbReference>
<sequence>MQNEKITYWKLIAVLAFVLFSVHLSGQEYLTGTDRNAELKAFDQDATSPLMKQQNSLSLPFLDDFSVLSILPDPGRWIDQKVYVNDNYAVNQPTIGVATLDAIDENGDLYAFPDTASVMPGDTLTSQLIDASAFTAADNIMLSFFVQGGGLGNTPQTKDSIILQFRFINDTLNEWRSVWSKPGTQMDTFQEVRIMLNQDEYIHDSTQFRFINFFSLEYAGMNCDHWNIDYVNMDANRSIEDSLIDEVAYTHNVNNILGTFSAVPWDHFKTYYAQIIDNIEYRFTNYTEDIMNITPYLRWTNLYTGQSQDIGNIANNYNPNTHYELEQPVSGSLFSLNDDDSARFEVQNRFYLSESDYEPNNVTSRTFDLYNYYAYDDGSAEGMYGVSNKFGMIAVKYNTFEADSLKAIRIYFNKSLNNENRYFNLMVWDEGGSGPGEELYKKTRNLPEYADSINDFVTYELDSAIAVGETFYIGWQKITDQRLNMGFDKNFIAYQKNYFNANGSWELSQYDGSLMIRPVLRDMFAFKDTFAPPDDPENDKDVFRIYPNPVPPSGVLHIKPKAAHWEVELFDQMGRLVYRGMDETEINMSGMQRGLYILRLTENMTYHTYKIIKE</sequence>
<evidence type="ECO:0000259" key="1">
    <source>
        <dbReference type="Pfam" id="PF18962"/>
    </source>
</evidence>